<dbReference type="EnsemblPlants" id="Kaladp0762s0001.1.v1.1">
    <property type="protein sequence ID" value="Kaladp0762s0001.1.v1.1"/>
    <property type="gene ID" value="Kaladp0762s0001.v1.1"/>
</dbReference>
<dbReference type="InterPro" id="IPR036047">
    <property type="entry name" value="F-box-like_dom_sf"/>
</dbReference>
<protein>
    <recommendedName>
        <fullName evidence="1">F-box domain-containing protein</fullName>
    </recommendedName>
</protein>
<organism evidence="2 3">
    <name type="scientific">Kalanchoe fedtschenkoi</name>
    <name type="common">Lavender scallops</name>
    <name type="synonym">South American air plant</name>
    <dbReference type="NCBI Taxonomy" id="63787"/>
    <lineage>
        <taxon>Eukaryota</taxon>
        <taxon>Viridiplantae</taxon>
        <taxon>Streptophyta</taxon>
        <taxon>Embryophyta</taxon>
        <taxon>Tracheophyta</taxon>
        <taxon>Spermatophyta</taxon>
        <taxon>Magnoliopsida</taxon>
        <taxon>eudicotyledons</taxon>
        <taxon>Gunneridae</taxon>
        <taxon>Pentapetalae</taxon>
        <taxon>Saxifragales</taxon>
        <taxon>Crassulaceae</taxon>
        <taxon>Kalanchoe</taxon>
    </lineage>
</organism>
<sequence>MIEKLKKKPMMHKKTGSESGAETELCEDLIREILLKLPVKSLLRFSQVSKTWLQIIRSNSFISNHYSVAKSRRSGPTFFIIRNAISDEVDSFVTQVSTEAGRIRIGQNIHLRFPVETHARPQMFPAGFGVYFICKLSTDRVALWNHGTRKLEVVPPSPLSGGSYLCFGQVEFNHDGFSYKTAAGVNLNGISSDLEKECEDINGYKEEDDNEYDYDDHIMTFDYSGEVFGRIELPDFPPIIGRYNLMHESFLILNDDMFLRLVIRWKNDGVHDEDFLDVRVMHEYGVKESWSKEYTVGPISQHMRMLGYLKSAGGFLLRDCDYKRYLFNCASLSVERFHHVDFDELKNIKMIERTVESLIPLRGPPAGLK</sequence>
<dbReference type="Gramene" id="Kaladp0762s0001.1.v1.1">
    <property type="protein sequence ID" value="Kaladp0762s0001.1.v1.1"/>
    <property type="gene ID" value="Kaladp0762s0001.v1.1"/>
</dbReference>
<feature type="domain" description="F-box" evidence="1">
    <location>
        <begin position="25"/>
        <end position="65"/>
    </location>
</feature>
<dbReference type="Pfam" id="PF00646">
    <property type="entry name" value="F-box"/>
    <property type="match status" value="1"/>
</dbReference>
<accession>A0A7N0VF72</accession>
<dbReference type="InterPro" id="IPR001810">
    <property type="entry name" value="F-box_dom"/>
</dbReference>
<evidence type="ECO:0000259" key="1">
    <source>
        <dbReference type="SMART" id="SM00256"/>
    </source>
</evidence>
<dbReference type="SMART" id="SM00256">
    <property type="entry name" value="FBOX"/>
    <property type="match status" value="1"/>
</dbReference>
<dbReference type="InterPro" id="IPR050796">
    <property type="entry name" value="SCF_F-box_component"/>
</dbReference>
<keyword evidence="3" id="KW-1185">Reference proteome</keyword>
<evidence type="ECO:0000313" key="3">
    <source>
        <dbReference type="Proteomes" id="UP000594263"/>
    </source>
</evidence>
<dbReference type="Proteomes" id="UP000594263">
    <property type="component" value="Unplaced"/>
</dbReference>
<dbReference type="SUPFAM" id="SSF81383">
    <property type="entry name" value="F-box domain"/>
    <property type="match status" value="1"/>
</dbReference>
<dbReference type="AlphaFoldDB" id="A0A7N0VF72"/>
<evidence type="ECO:0000313" key="2">
    <source>
        <dbReference type="EnsemblPlants" id="Kaladp0762s0001.1.v1.1"/>
    </source>
</evidence>
<dbReference type="PANTHER" id="PTHR31672">
    <property type="entry name" value="BNACNNG10540D PROTEIN"/>
    <property type="match status" value="1"/>
</dbReference>
<dbReference type="PANTHER" id="PTHR31672:SF13">
    <property type="entry name" value="F-BOX PROTEIN CPR30-LIKE"/>
    <property type="match status" value="1"/>
</dbReference>
<reference evidence="2" key="1">
    <citation type="submission" date="2021-01" db="UniProtKB">
        <authorList>
            <consortium name="EnsemblPlants"/>
        </authorList>
    </citation>
    <scope>IDENTIFICATION</scope>
</reference>
<dbReference type="CDD" id="cd22157">
    <property type="entry name" value="F-box_AtFBW1-like"/>
    <property type="match status" value="1"/>
</dbReference>
<name>A0A7N0VF72_KALFE</name>
<proteinExistence type="predicted"/>
<dbReference type="Gene3D" id="1.20.1280.50">
    <property type="match status" value="1"/>
</dbReference>